<dbReference type="Proteomes" id="UP000183760">
    <property type="component" value="Unassembled WGS sequence"/>
</dbReference>
<reference evidence="5 8" key="2">
    <citation type="submission" date="2019-07" db="EMBL/GenBank/DDBJ databases">
        <title>Whole genome shotgun sequence of Myxococcus fulvus NBRC 100333.</title>
        <authorList>
            <person name="Hosoyama A."/>
            <person name="Uohara A."/>
            <person name="Ohji S."/>
            <person name="Ichikawa N."/>
        </authorList>
    </citation>
    <scope>NUCLEOTIDE SEQUENCE [LARGE SCALE GENOMIC DNA]</scope>
    <source>
        <strain evidence="5 8">NBRC 100333</strain>
    </source>
</reference>
<gene>
    <name evidence="5" type="ORF">MFU01_72660</name>
    <name evidence="6" type="ORF">SAMN05443572_107386</name>
</gene>
<dbReference type="RefSeq" id="WP_074957049.1">
    <property type="nucleotide sequence ID" value="NZ_BJXR01000059.1"/>
</dbReference>
<keyword evidence="2" id="KW-0560">Oxidoreductase</keyword>
<evidence type="ECO:0000259" key="4">
    <source>
        <dbReference type="Pfam" id="PF02668"/>
    </source>
</evidence>
<proteinExistence type="predicted"/>
<organism evidence="5 8">
    <name type="scientific">Myxococcus fulvus</name>
    <dbReference type="NCBI Taxonomy" id="33"/>
    <lineage>
        <taxon>Bacteria</taxon>
        <taxon>Pseudomonadati</taxon>
        <taxon>Myxococcota</taxon>
        <taxon>Myxococcia</taxon>
        <taxon>Myxococcales</taxon>
        <taxon>Cystobacterineae</taxon>
        <taxon>Myxococcaceae</taxon>
        <taxon>Myxococcus</taxon>
    </lineage>
</organism>
<keyword evidence="3" id="KW-0045">Antibiotic biosynthesis</keyword>
<evidence type="ECO:0000256" key="3">
    <source>
        <dbReference type="ARBA" id="ARBA00023194"/>
    </source>
</evidence>
<dbReference type="InterPro" id="IPR050411">
    <property type="entry name" value="AlphaKG_dependent_hydroxylases"/>
</dbReference>
<keyword evidence="6" id="KW-0223">Dioxygenase</keyword>
<dbReference type="Pfam" id="PF02668">
    <property type="entry name" value="TauD"/>
    <property type="match status" value="1"/>
</dbReference>
<comment type="cofactor">
    <cofactor evidence="1">
        <name>Fe(2+)</name>
        <dbReference type="ChEBI" id="CHEBI:29033"/>
    </cofactor>
</comment>
<dbReference type="EMBL" id="FOIB01000007">
    <property type="protein sequence ID" value="SEU27116.1"/>
    <property type="molecule type" value="Genomic_DNA"/>
</dbReference>
<dbReference type="InterPro" id="IPR042098">
    <property type="entry name" value="TauD-like_sf"/>
</dbReference>
<keyword evidence="7" id="KW-1185">Reference proteome</keyword>
<dbReference type="GO" id="GO:0017000">
    <property type="term" value="P:antibiotic biosynthetic process"/>
    <property type="evidence" value="ECO:0007669"/>
    <property type="project" value="UniProtKB-KW"/>
</dbReference>
<dbReference type="STRING" id="1334629.MFUL124B02_21340"/>
<reference evidence="6 7" key="1">
    <citation type="submission" date="2016-10" db="EMBL/GenBank/DDBJ databases">
        <authorList>
            <person name="Varghese N."/>
            <person name="Submissions S."/>
        </authorList>
    </citation>
    <scope>NUCLEOTIDE SEQUENCE [LARGE SCALE GENOMIC DNA]</scope>
    <source>
        <strain evidence="6 7">DSM 16525</strain>
    </source>
</reference>
<dbReference type="InterPro" id="IPR003819">
    <property type="entry name" value="TauD/TfdA-like"/>
</dbReference>
<evidence type="ECO:0000313" key="8">
    <source>
        <dbReference type="Proteomes" id="UP000321514"/>
    </source>
</evidence>
<evidence type="ECO:0000313" key="7">
    <source>
        <dbReference type="Proteomes" id="UP000183760"/>
    </source>
</evidence>
<dbReference type="OrthoDB" id="9769888at2"/>
<sequence>MIRFEETFVGDEPLPRVWRITQGQDASREQMVGWLREHKGALNAARDTHGAVLVRGFQALDSAPAFADVLGAIANDLMEYVGGTAPRKVVHGRVTTASGLPGTHSLALHQEMAYQASRPDALALFCEVPPDEMGETPLADARKVTERLDPGVRARFDAQGVGVRRALRSPSTGEENSIPRPWNQVFLTTDRDEVERIAREKEWKVEWRPDESMLLWQQVLPAFKAHPRTGERVWANQVHYHMPECMVRWALRDGRSADVADLRRQMAETPELMDHCFHRDGTRVSAEDAEHVWDVLEQSEVPWRWERGDVLLLDNVLAMHGRRQYRGQRRILVGMIKD</sequence>
<accession>A0A511TDI9</accession>
<name>A0A511TDI9_MYXFU</name>
<comment type="caution">
    <text evidence="5">The sequence shown here is derived from an EMBL/GenBank/DDBJ whole genome shotgun (WGS) entry which is preliminary data.</text>
</comment>
<dbReference type="Gene3D" id="3.60.130.10">
    <property type="entry name" value="Clavaminate synthase-like"/>
    <property type="match status" value="1"/>
</dbReference>
<dbReference type="PANTHER" id="PTHR10696:SF56">
    <property type="entry name" value="TAUD_TFDA-LIKE DOMAIN-CONTAINING PROTEIN"/>
    <property type="match status" value="1"/>
</dbReference>
<dbReference type="PANTHER" id="PTHR10696">
    <property type="entry name" value="GAMMA-BUTYROBETAINE HYDROXYLASE-RELATED"/>
    <property type="match status" value="1"/>
</dbReference>
<dbReference type="Proteomes" id="UP000321514">
    <property type="component" value="Unassembled WGS sequence"/>
</dbReference>
<dbReference type="AlphaFoldDB" id="A0A511TDI9"/>
<evidence type="ECO:0000313" key="5">
    <source>
        <dbReference type="EMBL" id="GEN12229.1"/>
    </source>
</evidence>
<evidence type="ECO:0000313" key="6">
    <source>
        <dbReference type="EMBL" id="SEU27116.1"/>
    </source>
</evidence>
<protein>
    <submittedName>
        <fullName evidence="6">Taurine dioxygenase, alpha-ketoglutarate-dependent</fullName>
    </submittedName>
</protein>
<evidence type="ECO:0000256" key="2">
    <source>
        <dbReference type="ARBA" id="ARBA00023002"/>
    </source>
</evidence>
<feature type="domain" description="TauD/TfdA-like" evidence="4">
    <location>
        <begin position="33"/>
        <end position="335"/>
    </location>
</feature>
<evidence type="ECO:0000256" key="1">
    <source>
        <dbReference type="ARBA" id="ARBA00001954"/>
    </source>
</evidence>
<dbReference type="SUPFAM" id="SSF51197">
    <property type="entry name" value="Clavaminate synthase-like"/>
    <property type="match status" value="1"/>
</dbReference>
<dbReference type="GO" id="GO:0016706">
    <property type="term" value="F:2-oxoglutarate-dependent dioxygenase activity"/>
    <property type="evidence" value="ECO:0007669"/>
    <property type="project" value="UniProtKB-ARBA"/>
</dbReference>
<dbReference type="EMBL" id="BJXR01000059">
    <property type="protein sequence ID" value="GEN12229.1"/>
    <property type="molecule type" value="Genomic_DNA"/>
</dbReference>